<sequence length="337" mass="40050">MNNNRSIDGKKILFLAPTFFGYELKIKSKMERLGASVDYYDARSVSSSFEKALLKISPNIFKSKTSRYYEEILKANKSKEYDYVFIVKCDMISIDIIDEMKKTFKNATFCLYLWDSIKNIPGILDKLAFFDKVLSFDRHDANNHSVIQFRPLFYIDEFKKSNQISRDNEFKYDLCFCGTVHSDRYRIIKEVKTYCSNNTYQFFTFLYLQSKFIYWFYKLTKREFANTNVEDFDYDNLSGSVISEIVNESRVVLDIQHPKQTGLTMRTIEMIGMEKKLITTNRDIVNYDFYKPNNILVIPRNEINIPKDFLLKEYEPLDVDIYQKYSIENWILDVLSK</sequence>
<dbReference type="OrthoDB" id="1911268at2"/>
<protein>
    <submittedName>
        <fullName evidence="1">Uncharacterized protein</fullName>
    </submittedName>
</protein>
<name>A0A517DXD0_9FIRM</name>
<evidence type="ECO:0000313" key="1">
    <source>
        <dbReference type="EMBL" id="QDR82019.1"/>
    </source>
</evidence>
<gene>
    <name evidence="1" type="ORF">SPTER_34400</name>
</gene>
<dbReference type="RefSeq" id="WP_144351445.1">
    <property type="nucleotide sequence ID" value="NZ_CP036259.1"/>
</dbReference>
<dbReference type="KEGG" id="sted:SPTER_34400"/>
<organism evidence="1 2">
    <name type="scientific">Sporomusa termitida</name>
    <dbReference type="NCBI Taxonomy" id="2377"/>
    <lineage>
        <taxon>Bacteria</taxon>
        <taxon>Bacillati</taxon>
        <taxon>Bacillota</taxon>
        <taxon>Negativicutes</taxon>
        <taxon>Selenomonadales</taxon>
        <taxon>Sporomusaceae</taxon>
        <taxon>Sporomusa</taxon>
    </lineage>
</organism>
<dbReference type="EMBL" id="CP036259">
    <property type="protein sequence ID" value="QDR82019.1"/>
    <property type="molecule type" value="Genomic_DNA"/>
</dbReference>
<proteinExistence type="predicted"/>
<dbReference type="AlphaFoldDB" id="A0A517DXD0"/>
<evidence type="ECO:0000313" key="2">
    <source>
        <dbReference type="Proteomes" id="UP000320776"/>
    </source>
</evidence>
<dbReference type="Proteomes" id="UP000320776">
    <property type="component" value="Chromosome"/>
</dbReference>
<keyword evidence="2" id="KW-1185">Reference proteome</keyword>
<accession>A0A517DXD0</accession>
<reference evidence="1 2" key="1">
    <citation type="submission" date="2019-02" db="EMBL/GenBank/DDBJ databases">
        <title>Closed genome of Sporomusa termitida DSM 4440.</title>
        <authorList>
            <person name="Poehlein A."/>
            <person name="Daniel R."/>
        </authorList>
    </citation>
    <scope>NUCLEOTIDE SEQUENCE [LARGE SCALE GENOMIC DNA]</scope>
    <source>
        <strain evidence="1 2">DSM 4440</strain>
    </source>
</reference>